<dbReference type="SUPFAM" id="SSF51161">
    <property type="entry name" value="Trimeric LpxA-like enzymes"/>
    <property type="match status" value="1"/>
</dbReference>
<accession>A0ABX2A4Y5</accession>
<evidence type="ECO:0000256" key="2">
    <source>
        <dbReference type="ARBA" id="ARBA00022737"/>
    </source>
</evidence>
<evidence type="ECO:0000313" key="3">
    <source>
        <dbReference type="EMBL" id="NOV97919.1"/>
    </source>
</evidence>
<keyword evidence="4" id="KW-1185">Reference proteome</keyword>
<name>A0ABX2A4Y5_9MICO</name>
<dbReference type="RefSeq" id="WP_171784160.1">
    <property type="nucleotide sequence ID" value="NZ_BAAAML010000005.1"/>
</dbReference>
<organism evidence="3 4">
    <name type="scientific">Isoptericola halotolerans</name>
    <dbReference type="NCBI Taxonomy" id="300560"/>
    <lineage>
        <taxon>Bacteria</taxon>
        <taxon>Bacillati</taxon>
        <taxon>Actinomycetota</taxon>
        <taxon>Actinomycetes</taxon>
        <taxon>Micrococcales</taxon>
        <taxon>Promicromonosporaceae</taxon>
        <taxon>Isoptericola</taxon>
    </lineage>
</organism>
<dbReference type="Gene3D" id="2.160.10.10">
    <property type="entry name" value="Hexapeptide repeat proteins"/>
    <property type="match status" value="1"/>
</dbReference>
<dbReference type="EMBL" id="JABEZU010000003">
    <property type="protein sequence ID" value="NOV97919.1"/>
    <property type="molecule type" value="Genomic_DNA"/>
</dbReference>
<dbReference type="InterPro" id="IPR011004">
    <property type="entry name" value="Trimer_LpxA-like_sf"/>
</dbReference>
<evidence type="ECO:0000256" key="1">
    <source>
        <dbReference type="ARBA" id="ARBA00022679"/>
    </source>
</evidence>
<protein>
    <submittedName>
        <fullName evidence="3">UDP-3-O-[3-hydroxymyristoyl] glucosamine N-acyltransferase</fullName>
    </submittedName>
</protein>
<evidence type="ECO:0000313" key="4">
    <source>
        <dbReference type="Proteomes" id="UP000757540"/>
    </source>
</evidence>
<keyword evidence="2" id="KW-0677">Repeat</keyword>
<sequence>MPRIRMPKRIEFENDAGETVRYVRHGDGGYVSPQADVAPDVVVGRGTYVESGARVEAGARLGEVTWVDHGAFVGRGARVGNRVHLGPRSIVGADAVVADHVHLGCDVRVEPAARVEAEAWVPDGKVVRHRYAQAA</sequence>
<dbReference type="InterPro" id="IPR018357">
    <property type="entry name" value="Hexapep_transf_CS"/>
</dbReference>
<proteinExistence type="predicted"/>
<dbReference type="PROSITE" id="PS00101">
    <property type="entry name" value="HEXAPEP_TRANSFERASES"/>
    <property type="match status" value="1"/>
</dbReference>
<comment type="caution">
    <text evidence="3">The sequence shown here is derived from an EMBL/GenBank/DDBJ whole genome shotgun (WGS) entry which is preliminary data.</text>
</comment>
<dbReference type="Proteomes" id="UP000757540">
    <property type="component" value="Unassembled WGS sequence"/>
</dbReference>
<gene>
    <name evidence="3" type="ORF">HDG69_002504</name>
</gene>
<keyword evidence="1" id="KW-0808">Transferase</keyword>
<reference evidence="3 4" key="1">
    <citation type="submission" date="2020-05" db="EMBL/GenBank/DDBJ databases">
        <title>Genomic Encyclopedia of Type Strains, Phase III (KMG-III): the genomes of soil and plant-associated and newly described type strains.</title>
        <authorList>
            <person name="Whitman W."/>
        </authorList>
    </citation>
    <scope>NUCLEOTIDE SEQUENCE [LARGE SCALE GENOMIC DNA]</scope>
    <source>
        <strain evidence="3 4">KCTC 19046</strain>
    </source>
</reference>